<dbReference type="EC" id="2.4.-.-" evidence="9"/>
<dbReference type="PANTHER" id="PTHR48090">
    <property type="entry name" value="UNDECAPRENYL-PHOSPHATE 4-DEOXY-4-FORMAMIDO-L-ARABINOSE TRANSFERASE-RELATED"/>
    <property type="match status" value="1"/>
</dbReference>
<dbReference type="Pfam" id="PF00535">
    <property type="entry name" value="Glycos_transf_2"/>
    <property type="match status" value="1"/>
</dbReference>
<feature type="domain" description="Glycosyltransferase 2-like" evidence="8">
    <location>
        <begin position="7"/>
        <end position="134"/>
    </location>
</feature>
<protein>
    <submittedName>
        <fullName evidence="9">Glycosyltransferase family 2 protein</fullName>
        <ecNumber evidence="9">2.4.-.-</ecNumber>
    </submittedName>
</protein>
<keyword evidence="6" id="KW-1133">Transmembrane helix</keyword>
<evidence type="ECO:0000313" key="9">
    <source>
        <dbReference type="EMBL" id="MFC5531196.1"/>
    </source>
</evidence>
<keyword evidence="5" id="KW-0448">Lipopolysaccharide biosynthesis</keyword>
<keyword evidence="2 9" id="KW-0328">Glycosyltransferase</keyword>
<evidence type="ECO:0000256" key="5">
    <source>
        <dbReference type="ARBA" id="ARBA00022985"/>
    </source>
</evidence>
<keyword evidence="10" id="KW-1185">Reference proteome</keyword>
<name>A0ABW0R1T4_9BACL</name>
<dbReference type="SUPFAM" id="SSF53448">
    <property type="entry name" value="Nucleotide-diphospho-sugar transferases"/>
    <property type="match status" value="1"/>
</dbReference>
<dbReference type="InterPro" id="IPR050256">
    <property type="entry name" value="Glycosyltransferase_2"/>
</dbReference>
<dbReference type="GO" id="GO:0016757">
    <property type="term" value="F:glycosyltransferase activity"/>
    <property type="evidence" value="ECO:0007669"/>
    <property type="project" value="UniProtKB-KW"/>
</dbReference>
<evidence type="ECO:0000313" key="10">
    <source>
        <dbReference type="Proteomes" id="UP001596108"/>
    </source>
</evidence>
<comment type="caution">
    <text evidence="9">The sequence shown here is derived from an EMBL/GenBank/DDBJ whole genome shotgun (WGS) entry which is preliminary data.</text>
</comment>
<keyword evidence="4" id="KW-0812">Transmembrane</keyword>
<dbReference type="RefSeq" id="WP_378113139.1">
    <property type="nucleotide sequence ID" value="NZ_JBHSNC010000051.1"/>
</dbReference>
<accession>A0ABW0R1T4</accession>
<dbReference type="InterPro" id="IPR029044">
    <property type="entry name" value="Nucleotide-diphossugar_trans"/>
</dbReference>
<organism evidence="9 10">
    <name type="scientific">Cohnella yongneupensis</name>
    <dbReference type="NCBI Taxonomy" id="425006"/>
    <lineage>
        <taxon>Bacteria</taxon>
        <taxon>Bacillati</taxon>
        <taxon>Bacillota</taxon>
        <taxon>Bacilli</taxon>
        <taxon>Bacillales</taxon>
        <taxon>Paenibacillaceae</taxon>
        <taxon>Cohnella</taxon>
    </lineage>
</organism>
<keyword evidence="3 9" id="KW-0808">Transferase</keyword>
<keyword evidence="1" id="KW-1003">Cell membrane</keyword>
<proteinExistence type="predicted"/>
<evidence type="ECO:0000256" key="3">
    <source>
        <dbReference type="ARBA" id="ARBA00022679"/>
    </source>
</evidence>
<dbReference type="PANTHER" id="PTHR48090:SF3">
    <property type="entry name" value="UNDECAPRENYL-PHOSPHATE 4-DEOXY-4-FORMAMIDO-L-ARABINOSE TRANSFERASE"/>
    <property type="match status" value="1"/>
</dbReference>
<dbReference type="CDD" id="cd04187">
    <property type="entry name" value="DPM1_like_bac"/>
    <property type="match status" value="1"/>
</dbReference>
<keyword evidence="7" id="KW-0472">Membrane</keyword>
<evidence type="ECO:0000256" key="7">
    <source>
        <dbReference type="ARBA" id="ARBA00023136"/>
    </source>
</evidence>
<gene>
    <name evidence="9" type="ORF">ACFPQ4_17385</name>
</gene>
<dbReference type="Gene3D" id="3.90.550.10">
    <property type="entry name" value="Spore Coat Polysaccharide Biosynthesis Protein SpsA, Chain A"/>
    <property type="match status" value="1"/>
</dbReference>
<reference evidence="10" key="1">
    <citation type="journal article" date="2019" name="Int. J. Syst. Evol. Microbiol.">
        <title>The Global Catalogue of Microorganisms (GCM) 10K type strain sequencing project: providing services to taxonomists for standard genome sequencing and annotation.</title>
        <authorList>
            <consortium name="The Broad Institute Genomics Platform"/>
            <consortium name="The Broad Institute Genome Sequencing Center for Infectious Disease"/>
            <person name="Wu L."/>
            <person name="Ma J."/>
        </authorList>
    </citation>
    <scope>NUCLEOTIDE SEQUENCE [LARGE SCALE GENOMIC DNA]</scope>
    <source>
        <strain evidence="10">CGMCC 1.18578</strain>
    </source>
</reference>
<dbReference type="Proteomes" id="UP001596108">
    <property type="component" value="Unassembled WGS sequence"/>
</dbReference>
<dbReference type="InterPro" id="IPR001173">
    <property type="entry name" value="Glyco_trans_2-like"/>
</dbReference>
<evidence type="ECO:0000256" key="2">
    <source>
        <dbReference type="ARBA" id="ARBA00022676"/>
    </source>
</evidence>
<evidence type="ECO:0000256" key="6">
    <source>
        <dbReference type="ARBA" id="ARBA00022989"/>
    </source>
</evidence>
<evidence type="ECO:0000256" key="1">
    <source>
        <dbReference type="ARBA" id="ARBA00022475"/>
    </source>
</evidence>
<sequence>MTMIELSVIAPIYNEEESLDALYAAVTDALQGKIEHYEIILVNDGSVDRSGVLLDELAARDPRVRVLHFKLNCGQTAAVWAGMRSAIGKYVALIDADLQTDPNDIFTLMPYMAEYDFANGMRVTRRDTLVKKVSSRVGNGVRNWLTGDTIYDTGCPMKLFKLEVAQSFYLFNGMHRFLPTLAKMNGFKVIEVGVNHRERQYGVSKYGVFNRAFVGLMDAIVVRWLKKRTIRYEIKS</sequence>
<evidence type="ECO:0000256" key="4">
    <source>
        <dbReference type="ARBA" id="ARBA00022692"/>
    </source>
</evidence>
<dbReference type="EMBL" id="JBHSNC010000051">
    <property type="protein sequence ID" value="MFC5531196.1"/>
    <property type="molecule type" value="Genomic_DNA"/>
</dbReference>
<evidence type="ECO:0000259" key="8">
    <source>
        <dbReference type="Pfam" id="PF00535"/>
    </source>
</evidence>